<proteinExistence type="predicted"/>
<accession>A0A830C4L3</accession>
<dbReference type="SUPFAM" id="SSF117289">
    <property type="entry name" value="Nucleoporin domain"/>
    <property type="match status" value="1"/>
</dbReference>
<comment type="caution">
    <text evidence="1">The sequence shown here is derived from an EMBL/GenBank/DDBJ whole genome shotgun (WGS) entry which is preliminary data.</text>
</comment>
<name>A0A830C4L3_9LAMI</name>
<evidence type="ECO:0000313" key="2">
    <source>
        <dbReference type="Proteomes" id="UP000653305"/>
    </source>
</evidence>
<dbReference type="AlphaFoldDB" id="A0A830C4L3"/>
<sequence length="288" mass="31149">MSTPPATDGGPVVELDEEIDGDEIGSRNYRFSKIGESVPINSEFDPKSLPAQPLAVSERLRLLFVAHPQGFYVSRTKDVMEAAEEIKEKQSGPSLKDLSLVDVPIGNVSILALSADDSLLAASVDSHAHFFAVSALLHKDQTPSYSVSLDDSSCIKDVRWAKKAARAYLILSDNGKLYNGSGQGPLACVMESVDSGNFVAVAKKNTVIILSSELKEKLRFLLSFQSVVGDSDVNQVIKVDVLMLLLAIFEADRAFMKFIVIQAMVKRSAGTFNAASLLKGETHGVMQK</sequence>
<evidence type="ECO:0000313" key="1">
    <source>
        <dbReference type="EMBL" id="GFP95657.1"/>
    </source>
</evidence>
<dbReference type="OrthoDB" id="248320at2759"/>
<dbReference type="GO" id="GO:0017056">
    <property type="term" value="F:structural constituent of nuclear pore"/>
    <property type="evidence" value="ECO:0007669"/>
    <property type="project" value="InterPro"/>
</dbReference>
<dbReference type="GO" id="GO:0006405">
    <property type="term" value="P:RNA export from nucleus"/>
    <property type="evidence" value="ECO:0007669"/>
    <property type="project" value="InterPro"/>
</dbReference>
<dbReference type="InterPro" id="IPR044694">
    <property type="entry name" value="NUP214"/>
</dbReference>
<dbReference type="InterPro" id="IPR015943">
    <property type="entry name" value="WD40/YVTN_repeat-like_dom_sf"/>
</dbReference>
<dbReference type="PANTHER" id="PTHR34418">
    <property type="entry name" value="NUCLEAR PORE COMPLEX PROTEIN NUP214 ISOFORM X1"/>
    <property type="match status" value="1"/>
</dbReference>
<dbReference type="EMBL" id="BMAC01000401">
    <property type="protein sequence ID" value="GFP95657.1"/>
    <property type="molecule type" value="Genomic_DNA"/>
</dbReference>
<keyword evidence="2" id="KW-1185">Reference proteome</keyword>
<dbReference type="PANTHER" id="PTHR34418:SF3">
    <property type="entry name" value="NUCLEAR PORE COMPLEX PROTEIN NUP214"/>
    <property type="match status" value="1"/>
</dbReference>
<dbReference type="Gene3D" id="2.130.10.10">
    <property type="entry name" value="YVTN repeat-like/Quinoprotein amine dehydrogenase"/>
    <property type="match status" value="1"/>
</dbReference>
<organism evidence="1 2">
    <name type="scientific">Phtheirospermum japonicum</name>
    <dbReference type="NCBI Taxonomy" id="374723"/>
    <lineage>
        <taxon>Eukaryota</taxon>
        <taxon>Viridiplantae</taxon>
        <taxon>Streptophyta</taxon>
        <taxon>Embryophyta</taxon>
        <taxon>Tracheophyta</taxon>
        <taxon>Spermatophyta</taxon>
        <taxon>Magnoliopsida</taxon>
        <taxon>eudicotyledons</taxon>
        <taxon>Gunneridae</taxon>
        <taxon>Pentapetalae</taxon>
        <taxon>asterids</taxon>
        <taxon>lamiids</taxon>
        <taxon>Lamiales</taxon>
        <taxon>Orobanchaceae</taxon>
        <taxon>Orobanchaceae incertae sedis</taxon>
        <taxon>Phtheirospermum</taxon>
    </lineage>
</organism>
<reference evidence="1" key="1">
    <citation type="submission" date="2020-07" db="EMBL/GenBank/DDBJ databases">
        <title>Ethylene signaling mediates host invasion by parasitic plants.</title>
        <authorList>
            <person name="Yoshida S."/>
        </authorList>
    </citation>
    <scope>NUCLEOTIDE SEQUENCE</scope>
    <source>
        <strain evidence="1">Okayama</strain>
    </source>
</reference>
<dbReference type="Proteomes" id="UP000653305">
    <property type="component" value="Unassembled WGS sequence"/>
</dbReference>
<gene>
    <name evidence="1" type="ORF">PHJA_001709900</name>
</gene>
<protein>
    <submittedName>
        <fullName evidence="1">Nuclear pore complex protein nup214</fullName>
    </submittedName>
</protein>